<dbReference type="Proteomes" id="UP000800235">
    <property type="component" value="Unassembled WGS sequence"/>
</dbReference>
<reference evidence="3" key="1">
    <citation type="journal article" date="2020" name="Stud. Mycol.">
        <title>101 Dothideomycetes genomes: a test case for predicting lifestyles and emergence of pathogens.</title>
        <authorList>
            <person name="Haridas S."/>
            <person name="Albert R."/>
            <person name="Binder M."/>
            <person name="Bloem J."/>
            <person name="Labutti K."/>
            <person name="Salamov A."/>
            <person name="Andreopoulos B."/>
            <person name="Baker S."/>
            <person name="Barry K."/>
            <person name="Bills G."/>
            <person name="Bluhm B."/>
            <person name="Cannon C."/>
            <person name="Castanera R."/>
            <person name="Culley D."/>
            <person name="Daum C."/>
            <person name="Ezra D."/>
            <person name="Gonzalez J."/>
            <person name="Henrissat B."/>
            <person name="Kuo A."/>
            <person name="Liang C."/>
            <person name="Lipzen A."/>
            <person name="Lutzoni F."/>
            <person name="Magnuson J."/>
            <person name="Mondo S."/>
            <person name="Nolan M."/>
            <person name="Ohm R."/>
            <person name="Pangilinan J."/>
            <person name="Park H.-J."/>
            <person name="Ramirez L."/>
            <person name="Alfaro M."/>
            <person name="Sun H."/>
            <person name="Tritt A."/>
            <person name="Yoshinaga Y."/>
            <person name="Zwiers L.-H."/>
            <person name="Turgeon B."/>
            <person name="Goodwin S."/>
            <person name="Spatafora J."/>
            <person name="Crous P."/>
            <person name="Grigoriev I."/>
        </authorList>
    </citation>
    <scope>NUCLEOTIDE SEQUENCE</scope>
    <source>
        <strain evidence="3">CBS 130266</strain>
    </source>
</reference>
<sequence>RAQYIENKCLLTNIQQLLLVDYINDWVYKGLAPTPAIVRNFATDISGKVPGKNWVNRFVTKHRDRLVSEFLQTIDHSRIKADNPYKYKLYFKKVFGHLAYRGCSNNR</sequence>
<evidence type="ECO:0000256" key="1">
    <source>
        <dbReference type="ARBA" id="ARBA00023125"/>
    </source>
</evidence>
<dbReference type="AlphaFoldDB" id="A0A9P4NW97"/>
<name>A0A9P4NW97_9PEZI</name>
<evidence type="ECO:0000259" key="2">
    <source>
        <dbReference type="PROSITE" id="PS51253"/>
    </source>
</evidence>
<feature type="non-terminal residue" evidence="3">
    <location>
        <position position="1"/>
    </location>
</feature>
<organism evidence="3 4">
    <name type="scientific">Tothia fuscella</name>
    <dbReference type="NCBI Taxonomy" id="1048955"/>
    <lineage>
        <taxon>Eukaryota</taxon>
        <taxon>Fungi</taxon>
        <taxon>Dikarya</taxon>
        <taxon>Ascomycota</taxon>
        <taxon>Pezizomycotina</taxon>
        <taxon>Dothideomycetes</taxon>
        <taxon>Pleosporomycetidae</taxon>
        <taxon>Venturiales</taxon>
        <taxon>Cylindrosympodiaceae</taxon>
        <taxon>Tothia</taxon>
    </lineage>
</organism>
<dbReference type="InterPro" id="IPR006600">
    <property type="entry name" value="HTH_CenpB_DNA-bd_dom"/>
</dbReference>
<dbReference type="OrthoDB" id="3938460at2759"/>
<dbReference type="Pfam" id="PF03221">
    <property type="entry name" value="HTH_Tnp_Tc5"/>
    <property type="match status" value="1"/>
</dbReference>
<keyword evidence="4" id="KW-1185">Reference proteome</keyword>
<feature type="domain" description="HTH CENPB-type" evidence="2">
    <location>
        <begin position="3"/>
        <end position="68"/>
    </location>
</feature>
<accession>A0A9P4NW97</accession>
<evidence type="ECO:0000313" key="4">
    <source>
        <dbReference type="Proteomes" id="UP000800235"/>
    </source>
</evidence>
<gene>
    <name evidence="3" type="ORF">EJ08DRAFT_585386</name>
</gene>
<dbReference type="GO" id="GO:0003677">
    <property type="term" value="F:DNA binding"/>
    <property type="evidence" value="ECO:0007669"/>
    <property type="project" value="UniProtKB-KW"/>
</dbReference>
<proteinExistence type="predicted"/>
<dbReference type="EMBL" id="MU007025">
    <property type="protein sequence ID" value="KAF2432553.1"/>
    <property type="molecule type" value="Genomic_DNA"/>
</dbReference>
<evidence type="ECO:0000313" key="3">
    <source>
        <dbReference type="EMBL" id="KAF2432553.1"/>
    </source>
</evidence>
<dbReference type="PROSITE" id="PS51253">
    <property type="entry name" value="HTH_CENPB"/>
    <property type="match status" value="1"/>
</dbReference>
<keyword evidence="1" id="KW-0238">DNA-binding</keyword>
<protein>
    <recommendedName>
        <fullName evidence="2">HTH CENPB-type domain-containing protein</fullName>
    </recommendedName>
</protein>
<comment type="caution">
    <text evidence="3">The sequence shown here is derived from an EMBL/GenBank/DDBJ whole genome shotgun (WGS) entry which is preliminary data.</text>
</comment>